<dbReference type="InterPro" id="IPR005114">
    <property type="entry name" value="Helicase_assoc"/>
</dbReference>
<dbReference type="AlphaFoldDB" id="A0A9N8EHB3"/>
<name>A0A9N8EHB3_9STRA</name>
<dbReference type="Gene3D" id="6.10.140.530">
    <property type="match status" value="2"/>
</dbReference>
<feature type="region of interest" description="Disordered" evidence="1">
    <location>
        <begin position="104"/>
        <end position="189"/>
    </location>
</feature>
<organism evidence="3 4">
    <name type="scientific">Seminavis robusta</name>
    <dbReference type="NCBI Taxonomy" id="568900"/>
    <lineage>
        <taxon>Eukaryota</taxon>
        <taxon>Sar</taxon>
        <taxon>Stramenopiles</taxon>
        <taxon>Ochrophyta</taxon>
        <taxon>Bacillariophyta</taxon>
        <taxon>Bacillariophyceae</taxon>
        <taxon>Bacillariophycidae</taxon>
        <taxon>Naviculales</taxon>
        <taxon>Naviculaceae</taxon>
        <taxon>Seminavis</taxon>
    </lineage>
</organism>
<keyword evidence="4" id="KW-1185">Reference proteome</keyword>
<dbReference type="EMBL" id="CAICTM010001001">
    <property type="protein sequence ID" value="CAB9519271.1"/>
    <property type="molecule type" value="Genomic_DNA"/>
</dbReference>
<feature type="compositionally biased region" description="Polar residues" evidence="1">
    <location>
        <begin position="643"/>
        <end position="663"/>
    </location>
</feature>
<sequence>MNPGAGKTIDLTLGGSDADERNKSNPDGAANGSKTETQKPTIRSTINPATSNNQQGDHGDNGVVQRAEDPAIQASKGSFVVGEPCKRSTEAAVRMKQIYTAGTGGNISIVNDKNNNSNSPVPTPALSGQKRTRDEANAAHVPLVIVDGKQGDNSDTQRDSGGADNSKDSSEMEPAMKKDKAVSMEKDKAVSMEKTQIGRWVTMFERLIDYREKTGDFLVPNRYAADPQLGAWVATQRREYKLFKAGKTKNKLTPDRVQRLSDIGFDWEGTDPRHAPWDYRYKELCDFVEKHGHAQVPARCVSVFPSIQRCLFRFGCHMIPNFSNPRLLLHPTLLPMARWKSLSNWISKQRHDYKLRQKGASQRLSDERMRKLEAIGFQWDPNKLVERPEAFGDENSPKEIIDKTELNSKPAPAMPDEQSVNTQPIAQTIIKPSVAVAEFKERAESRMGPANGAAIEPPDFEIDQGFGAPGADLPGVFGAKQAVMNGVSDLKAIQTTLTASALVADPNELMEAASRNHSMLLRMGLFPNGVIGSATYRAVPGGLLTLPVPVTNNIAFIPVLQNVSGTQVQAASSVARGNAGLANLPPAATATLPNVPVKVAAGIPSAGTDMGPRHGANAVFAVGAQAKVSVIQPSDSSDVHGEATQSKVPPASDSRSLRASSVNVLVERVPGGDSNNRKNDSWERSNQLRESMAPEIEAEVDAILAGSPGSDLPSQSASVSFAGTGGFVERDAVETKVTRQVDASLETHHGSFESSARESAGPSTQRKDTGTRVETHGSRVYEEAQALVGGTRLRQEPSVEVHRGGFEEESRRLMSGNTEQNDNPPEDFDYGGEGGQLTSTEESSVLPHVPLADDLRELRELIKIVQRGVEPETRRPQHDPPPYDNLIESIRSGRRRPTDEDVFQQGRRARRSDPPEG</sequence>
<keyword evidence="3" id="KW-0547">Nucleotide-binding</keyword>
<feature type="compositionally biased region" description="Basic and acidic residues" evidence="1">
    <location>
        <begin position="869"/>
        <end position="878"/>
    </location>
</feature>
<feature type="compositionally biased region" description="Polar residues" evidence="1">
    <location>
        <begin position="32"/>
        <end position="56"/>
    </location>
</feature>
<comment type="caution">
    <text evidence="3">The sequence shown here is derived from an EMBL/GenBank/DDBJ whole genome shotgun (WGS) entry which is preliminary data.</text>
</comment>
<keyword evidence="3" id="KW-0378">Hydrolase</keyword>
<feature type="compositionally biased region" description="Basic and acidic residues" evidence="1">
    <location>
        <begin position="165"/>
        <end position="189"/>
    </location>
</feature>
<accession>A0A9N8EHB3</accession>
<evidence type="ECO:0000313" key="3">
    <source>
        <dbReference type="EMBL" id="CAB9519271.1"/>
    </source>
</evidence>
<keyword evidence="3" id="KW-0067">ATP-binding</keyword>
<dbReference type="Proteomes" id="UP001153069">
    <property type="component" value="Unassembled WGS sequence"/>
</dbReference>
<feature type="compositionally biased region" description="Basic and acidic residues" evidence="1">
    <location>
        <begin position="793"/>
        <end position="812"/>
    </location>
</feature>
<proteinExistence type="predicted"/>
<feature type="region of interest" description="Disordered" evidence="1">
    <location>
        <begin position="869"/>
        <end position="917"/>
    </location>
</feature>
<evidence type="ECO:0000256" key="1">
    <source>
        <dbReference type="SAM" id="MobiDB-lite"/>
    </source>
</evidence>
<keyword evidence="3" id="KW-0347">Helicase</keyword>
<feature type="region of interest" description="Disordered" evidence="1">
    <location>
        <begin position="1"/>
        <end position="89"/>
    </location>
</feature>
<protein>
    <submittedName>
        <fullName evidence="3">Helicase</fullName>
    </submittedName>
</protein>
<gene>
    <name evidence="3" type="ORF">SEMRO_1003_G230080.1</name>
</gene>
<feature type="region of interest" description="Disordered" evidence="1">
    <location>
        <begin position="743"/>
        <end position="776"/>
    </location>
</feature>
<evidence type="ECO:0000313" key="4">
    <source>
        <dbReference type="Proteomes" id="UP001153069"/>
    </source>
</evidence>
<evidence type="ECO:0000259" key="2">
    <source>
        <dbReference type="Pfam" id="PF03457"/>
    </source>
</evidence>
<feature type="compositionally biased region" description="Basic and acidic residues" evidence="1">
    <location>
        <begin position="149"/>
        <end position="158"/>
    </location>
</feature>
<feature type="compositionally biased region" description="Basic and acidic residues" evidence="1">
    <location>
        <begin position="765"/>
        <end position="776"/>
    </location>
</feature>
<feature type="region of interest" description="Disordered" evidence="1">
    <location>
        <begin position="632"/>
        <end position="688"/>
    </location>
</feature>
<feature type="domain" description="Helicase-associated" evidence="2">
    <location>
        <begin position="199"/>
        <end position="265"/>
    </location>
</feature>
<dbReference type="PANTHER" id="PTHR33418:SF1">
    <property type="entry name" value="HELICASE-ASSOCIATED DOMAIN-CONTAINING PROTEIN"/>
    <property type="match status" value="1"/>
</dbReference>
<reference evidence="3" key="1">
    <citation type="submission" date="2020-06" db="EMBL/GenBank/DDBJ databases">
        <authorList>
            <consortium name="Plant Systems Biology data submission"/>
        </authorList>
    </citation>
    <scope>NUCLEOTIDE SEQUENCE</scope>
    <source>
        <strain evidence="3">D6</strain>
    </source>
</reference>
<dbReference type="PANTHER" id="PTHR33418">
    <property type="entry name" value="HELICASE-ASSOCIATED"/>
    <property type="match status" value="1"/>
</dbReference>
<dbReference type="Pfam" id="PF03457">
    <property type="entry name" value="HA"/>
    <property type="match status" value="1"/>
</dbReference>
<feature type="compositionally biased region" description="Polar residues" evidence="1">
    <location>
        <begin position="106"/>
        <end position="120"/>
    </location>
</feature>
<feature type="compositionally biased region" description="Basic and acidic residues" evidence="1">
    <location>
        <begin position="675"/>
        <end position="687"/>
    </location>
</feature>
<dbReference type="GO" id="GO:0004386">
    <property type="term" value="F:helicase activity"/>
    <property type="evidence" value="ECO:0007669"/>
    <property type="project" value="UniProtKB-KW"/>
</dbReference>
<feature type="region of interest" description="Disordered" evidence="1">
    <location>
        <begin position="788"/>
        <end position="846"/>
    </location>
</feature>